<keyword evidence="1" id="KW-0805">Transcription regulation</keyword>
<dbReference type="SUPFAM" id="SSF46785">
    <property type="entry name" value="Winged helix' DNA-binding domain"/>
    <property type="match status" value="1"/>
</dbReference>
<protein>
    <submittedName>
        <fullName evidence="5">Transcriptional regulator, HxlR family</fullName>
    </submittedName>
</protein>
<accession>A0A068TK32</accession>
<dbReference type="InterPro" id="IPR036388">
    <property type="entry name" value="WH-like_DNA-bd_sf"/>
</dbReference>
<dbReference type="Proteomes" id="UP000028186">
    <property type="component" value="Plasmid pHAMBI1141b"/>
</dbReference>
<evidence type="ECO:0000256" key="1">
    <source>
        <dbReference type="ARBA" id="ARBA00023015"/>
    </source>
</evidence>
<evidence type="ECO:0000313" key="5">
    <source>
        <dbReference type="EMBL" id="CDN58451.1"/>
    </source>
</evidence>
<organism evidence="5 6">
    <name type="scientific">Neorhizobium galegae bv. officinalis bv. officinalis str. HAMBI 1141</name>
    <dbReference type="NCBI Taxonomy" id="1028801"/>
    <lineage>
        <taxon>Bacteria</taxon>
        <taxon>Pseudomonadati</taxon>
        <taxon>Pseudomonadota</taxon>
        <taxon>Alphaproteobacteria</taxon>
        <taxon>Hyphomicrobiales</taxon>
        <taxon>Rhizobiaceae</taxon>
        <taxon>Rhizobium/Agrobacterium group</taxon>
        <taxon>Neorhizobium</taxon>
    </lineage>
</organism>
<dbReference type="HOGENOM" id="CLU_111585_0_1_5"/>
<reference evidence="6" key="1">
    <citation type="journal article" date="2014" name="BMC Genomics">
        <title>Genome sequencing of two Neorhizobium galegae strains reveals a noeT gene responsible for the unusual acetylation of the nodulation factors.</title>
        <authorList>
            <person name="Osterman J."/>
            <person name="Marsh J."/>
            <person name="Laine P.K."/>
            <person name="Zeng Z."/>
            <person name="Alatalo E."/>
            <person name="Sullivan J.T."/>
            <person name="Young J.P."/>
            <person name="Thomas-Oates J."/>
            <person name="Paulin L."/>
            <person name="Lindstrom K."/>
        </authorList>
    </citation>
    <scope>NUCLEOTIDE SEQUENCE [LARGE SCALE GENOMIC DNA]</scope>
    <source>
        <strain evidence="6">HAMBI 1141</strain>
        <plasmid evidence="6">III</plasmid>
    </source>
</reference>
<geneLocation type="plasmid" evidence="6">
    <name>III</name>
</geneLocation>
<dbReference type="Gene3D" id="1.10.10.10">
    <property type="entry name" value="Winged helix-like DNA-binding domain superfamily/Winged helix DNA-binding domain"/>
    <property type="match status" value="1"/>
</dbReference>
<dbReference type="RefSeq" id="WP_040126010.1">
    <property type="nucleotide sequence ID" value="NZ_HG938357.1"/>
</dbReference>
<dbReference type="KEGG" id="ngl:RG1141_PB01030"/>
<feature type="domain" description="HTH hxlR-type" evidence="4">
    <location>
        <begin position="12"/>
        <end position="109"/>
    </location>
</feature>
<dbReference type="AlphaFoldDB" id="A0A068TK32"/>
<keyword evidence="2" id="KW-0238">DNA-binding</keyword>
<dbReference type="PROSITE" id="PS51118">
    <property type="entry name" value="HTH_HXLR"/>
    <property type="match status" value="1"/>
</dbReference>
<sequence length="155" mass="17176">MVKRVSQWNAGCPVARSLDVIGDWWSLLIIRDAFDGSRRFGEFQSGLGIGKAVLATRLRDLVERGIFETAPASDGTAYREYILTAKGRGLFPVIVALRQWGEDHLFAPGEKRSLLVDREKGAPIAQLEVRSRDGRSLAWFDTQVLAESSCLPGSR</sequence>
<keyword evidence="5" id="KW-0614">Plasmid</keyword>
<dbReference type="PANTHER" id="PTHR33204:SF18">
    <property type="entry name" value="TRANSCRIPTIONAL REGULATORY PROTEIN"/>
    <property type="match status" value="1"/>
</dbReference>
<dbReference type="PANTHER" id="PTHR33204">
    <property type="entry name" value="TRANSCRIPTIONAL REGULATOR, MARR FAMILY"/>
    <property type="match status" value="1"/>
</dbReference>
<dbReference type="InterPro" id="IPR002577">
    <property type="entry name" value="HTH_HxlR"/>
</dbReference>
<evidence type="ECO:0000259" key="4">
    <source>
        <dbReference type="PROSITE" id="PS51118"/>
    </source>
</evidence>
<keyword evidence="3" id="KW-0804">Transcription</keyword>
<dbReference type="GO" id="GO:0003677">
    <property type="term" value="F:DNA binding"/>
    <property type="evidence" value="ECO:0007669"/>
    <property type="project" value="UniProtKB-KW"/>
</dbReference>
<evidence type="ECO:0000313" key="6">
    <source>
        <dbReference type="Proteomes" id="UP000028186"/>
    </source>
</evidence>
<gene>
    <name evidence="5" type="ORF">RG1141_PB01030</name>
</gene>
<evidence type="ECO:0000256" key="2">
    <source>
        <dbReference type="ARBA" id="ARBA00023125"/>
    </source>
</evidence>
<dbReference type="InterPro" id="IPR036390">
    <property type="entry name" value="WH_DNA-bd_sf"/>
</dbReference>
<dbReference type="Pfam" id="PF01638">
    <property type="entry name" value="HxlR"/>
    <property type="match status" value="1"/>
</dbReference>
<proteinExistence type="predicted"/>
<evidence type="ECO:0000256" key="3">
    <source>
        <dbReference type="ARBA" id="ARBA00023163"/>
    </source>
</evidence>
<name>A0A068TK32_NEOGA</name>
<dbReference type="EMBL" id="HG938357">
    <property type="protein sequence ID" value="CDN58451.1"/>
    <property type="molecule type" value="Genomic_DNA"/>
</dbReference>